<keyword evidence="1" id="KW-0472">Membrane</keyword>
<accession>A0ABV5Y585</accession>
<feature type="transmembrane region" description="Helical" evidence="1">
    <location>
        <begin position="319"/>
        <end position="339"/>
    </location>
</feature>
<organism evidence="2 3">
    <name type="scientific">Arthrobacter ramosus</name>
    <dbReference type="NCBI Taxonomy" id="1672"/>
    <lineage>
        <taxon>Bacteria</taxon>
        <taxon>Bacillati</taxon>
        <taxon>Actinomycetota</taxon>
        <taxon>Actinomycetes</taxon>
        <taxon>Micrococcales</taxon>
        <taxon>Micrococcaceae</taxon>
        <taxon>Arthrobacter</taxon>
    </lineage>
</organism>
<feature type="transmembrane region" description="Helical" evidence="1">
    <location>
        <begin position="345"/>
        <end position="364"/>
    </location>
</feature>
<evidence type="ECO:0000313" key="3">
    <source>
        <dbReference type="Proteomes" id="UP001589702"/>
    </source>
</evidence>
<gene>
    <name evidence="2" type="ORF">ACFFP1_22070</name>
</gene>
<evidence type="ECO:0000256" key="1">
    <source>
        <dbReference type="SAM" id="Phobius"/>
    </source>
</evidence>
<feature type="transmembrane region" description="Helical" evidence="1">
    <location>
        <begin position="133"/>
        <end position="151"/>
    </location>
</feature>
<keyword evidence="3" id="KW-1185">Reference proteome</keyword>
<dbReference type="PANTHER" id="PTHR30569">
    <property type="entry name" value="CYTOSINE TRANSPORTER CODB"/>
    <property type="match status" value="1"/>
</dbReference>
<sequence>MSVTPDQAAPYSSYVLPPQQKVRRWSLTMAWWALFSAMFWIYIAVASAGAVGVPNTIVGMVLSIATYGAINMVLTKFAAKTGLSVEEFSRTLFGLIGSALATLIFAATAIYYAVFEGSIIAVALESFFGGSRIMWYAIVVAYAIPLVAGGVQNWLDKLNGFLLPLYLAGLAAVVIAATAIRGIPTDWIGSAAAASPLPGWVTAYLIYMGVWVMMMYTFDYARLGKQQDEKFHATVSFGWVFYAFTFGLNGFVGIYIMSAWNLQATETGVVQGFISSLGFFGLLVILISQTRINTANYYLASLNLGAFMERAFNLRLPRFVWVLVSGAIAFLFMLTDVLSYLLKALAWQGVFVTAWVAVALVYIAMHRNSLGVLPEVRPEKLRPISAGAVAWLVASGTGIFLTEQTASPLAAQFAPLITVALAGGLYYVAHRLQAPPAISTADAEVLAAGPHEDKAAAHL</sequence>
<reference evidence="2 3" key="1">
    <citation type="submission" date="2024-09" db="EMBL/GenBank/DDBJ databases">
        <authorList>
            <person name="Sun Q."/>
            <person name="Mori K."/>
        </authorList>
    </citation>
    <scope>NUCLEOTIDE SEQUENCE [LARGE SCALE GENOMIC DNA]</scope>
    <source>
        <strain evidence="2 3">JCM 1334</strain>
    </source>
</reference>
<evidence type="ECO:0000313" key="2">
    <source>
        <dbReference type="EMBL" id="MFB9822161.1"/>
    </source>
</evidence>
<feature type="transmembrane region" description="Helical" evidence="1">
    <location>
        <begin position="158"/>
        <end position="180"/>
    </location>
</feature>
<dbReference type="RefSeq" id="WP_234749659.1">
    <property type="nucleotide sequence ID" value="NZ_BAAAWN010000001.1"/>
</dbReference>
<keyword evidence="1" id="KW-1133">Transmembrane helix</keyword>
<proteinExistence type="predicted"/>
<dbReference type="Gene3D" id="1.10.4160.10">
    <property type="entry name" value="Hydantoin permease"/>
    <property type="match status" value="1"/>
</dbReference>
<feature type="transmembrane region" description="Helical" evidence="1">
    <location>
        <begin position="239"/>
        <end position="257"/>
    </location>
</feature>
<dbReference type="PANTHER" id="PTHR30569:SF0">
    <property type="entry name" value="CYTOSINE PERMEASE"/>
    <property type="match status" value="1"/>
</dbReference>
<feature type="transmembrane region" description="Helical" evidence="1">
    <location>
        <begin position="384"/>
        <end position="403"/>
    </location>
</feature>
<keyword evidence="1" id="KW-0812">Transmembrane</keyword>
<comment type="caution">
    <text evidence="2">The sequence shown here is derived from an EMBL/GenBank/DDBJ whole genome shotgun (WGS) entry which is preliminary data.</text>
</comment>
<dbReference type="EMBL" id="JBHMBC010000040">
    <property type="protein sequence ID" value="MFB9822161.1"/>
    <property type="molecule type" value="Genomic_DNA"/>
</dbReference>
<feature type="transmembrane region" description="Helical" evidence="1">
    <location>
        <begin position="91"/>
        <end position="113"/>
    </location>
</feature>
<dbReference type="InterPro" id="IPR030191">
    <property type="entry name" value="CodB"/>
</dbReference>
<feature type="transmembrane region" description="Helical" evidence="1">
    <location>
        <begin position="57"/>
        <end position="79"/>
    </location>
</feature>
<protein>
    <submittedName>
        <fullName evidence="2">Purine-cytosine permease family protein</fullName>
    </submittedName>
</protein>
<feature type="transmembrane region" description="Helical" evidence="1">
    <location>
        <begin position="200"/>
        <end position="218"/>
    </location>
</feature>
<dbReference type="Proteomes" id="UP001589702">
    <property type="component" value="Unassembled WGS sequence"/>
</dbReference>
<feature type="transmembrane region" description="Helical" evidence="1">
    <location>
        <begin position="29"/>
        <end position="51"/>
    </location>
</feature>
<feature type="transmembrane region" description="Helical" evidence="1">
    <location>
        <begin position="269"/>
        <end position="287"/>
    </location>
</feature>
<name>A0ABV5Y585_ARTRM</name>
<feature type="transmembrane region" description="Helical" evidence="1">
    <location>
        <begin position="409"/>
        <end position="429"/>
    </location>
</feature>